<evidence type="ECO:0000313" key="1">
    <source>
        <dbReference type="EMBL" id="UPW40786.1"/>
    </source>
</evidence>
<organism evidence="1">
    <name type="scientific">Sigmofec virus UA08Rod_6951</name>
    <dbReference type="NCBI Taxonomy" id="2929242"/>
    <lineage>
        <taxon>Viruses</taxon>
        <taxon>Monodnaviria</taxon>
        <taxon>Sangervirae</taxon>
        <taxon>Phixviricota</taxon>
        <taxon>Malgrandaviricetes</taxon>
        <taxon>Petitvirales</taxon>
        <taxon>Microviridae</taxon>
    </lineage>
</organism>
<accession>A0A976N0G6</accession>
<proteinExistence type="predicted"/>
<reference evidence="1" key="1">
    <citation type="submission" date="2022-02" db="EMBL/GenBank/DDBJ databases">
        <title>Towards deciphering the DNA virus diversity associated with rodent species in the families Cricetidae and Heteromyidae.</title>
        <authorList>
            <person name="Lund M."/>
            <person name="Larsen B.B."/>
            <person name="Gryseels S."/>
            <person name="Kraberger S."/>
            <person name="Rowsey D.M."/>
            <person name="Steger L."/>
            <person name="Yule K.M."/>
            <person name="Upham N.S."/>
            <person name="Worobey M."/>
            <person name="Van Doorslaer K."/>
            <person name="Varsani A."/>
        </authorList>
    </citation>
    <scope>NUCLEOTIDE SEQUENCE</scope>
    <source>
        <strain evidence="1">UA08Rod_6951</strain>
    </source>
</reference>
<dbReference type="EMBL" id="OM869497">
    <property type="protein sequence ID" value="UPW40786.1"/>
    <property type="molecule type" value="Genomic_DNA"/>
</dbReference>
<protein>
    <submittedName>
        <fullName evidence="1">Uncharacterized protein</fullName>
    </submittedName>
</protein>
<name>A0A976N0G6_9VIRU</name>
<sequence>MAFRSYVLTISFNSAEKEVEIYFYCFPGRVHKVVERFLNRYDLDDINCYTVCSL</sequence>